<dbReference type="InterPro" id="IPR002136">
    <property type="entry name" value="Ribosomal_uL4"/>
</dbReference>
<protein>
    <recommendedName>
        <fullName evidence="4 5">Large ribosomal subunit protein uL4</fullName>
    </recommendedName>
</protein>
<dbReference type="InterPro" id="IPR013005">
    <property type="entry name" value="Ribosomal_uL4-like"/>
</dbReference>
<proteinExistence type="inferred from homology"/>
<dbReference type="GO" id="GO:1990904">
    <property type="term" value="C:ribonucleoprotein complex"/>
    <property type="evidence" value="ECO:0007669"/>
    <property type="project" value="UniProtKB-KW"/>
</dbReference>
<dbReference type="STRING" id="1797245.A2949_00880"/>
<dbReference type="HAMAP" id="MF_01328_B">
    <property type="entry name" value="Ribosomal_uL4_B"/>
    <property type="match status" value="1"/>
</dbReference>
<dbReference type="Pfam" id="PF00573">
    <property type="entry name" value="Ribosomal_L4"/>
    <property type="match status" value="1"/>
</dbReference>
<dbReference type="NCBIfam" id="TIGR03953">
    <property type="entry name" value="rplD_bact"/>
    <property type="match status" value="1"/>
</dbReference>
<keyword evidence="3 5" id="KW-0687">Ribonucleoprotein</keyword>
<comment type="subunit">
    <text evidence="5">Part of the 50S ribosomal subunit.</text>
</comment>
<dbReference type="AlphaFoldDB" id="A0A1F4Y0C8"/>
<sequence length="231" mass="25002">MESTLYNIQAKETGKIEIPESIFGVPWNADLVHQVVVSMQGNARPNVADTKGRGEVRGGGKKPWKQKGTGRARHGSSRSPIWKGGGVTHGPTSSKIYTRKINRTMSQKALLAVLSRKHKEGEVIFVDSIELQAPKASAARAMLAAFAKHFSGLSKKKNAALIALPVRHVPTMKSFQNFGNIAVEEVRNLNPLSVLSAKYLILASPKDAFELFDKKAASIPTPSSAPKAPKK</sequence>
<dbReference type="GO" id="GO:0003735">
    <property type="term" value="F:structural constituent of ribosome"/>
    <property type="evidence" value="ECO:0007669"/>
    <property type="project" value="InterPro"/>
</dbReference>
<comment type="function">
    <text evidence="5">Forms part of the polypeptide exit tunnel.</text>
</comment>
<dbReference type="EMBL" id="MEWZ01000014">
    <property type="protein sequence ID" value="OGC86773.1"/>
    <property type="molecule type" value="Genomic_DNA"/>
</dbReference>
<dbReference type="Gene3D" id="3.40.1370.10">
    <property type="match status" value="1"/>
</dbReference>
<organism evidence="7 8">
    <name type="scientific">Candidatus Adlerbacteria bacterium RIFCSPLOWO2_01_FULL_54_21b</name>
    <dbReference type="NCBI Taxonomy" id="1797245"/>
    <lineage>
        <taxon>Bacteria</taxon>
        <taxon>Candidatus Adleribacteriota</taxon>
    </lineage>
</organism>
<name>A0A1F4Y0C8_9BACT</name>
<evidence type="ECO:0000256" key="1">
    <source>
        <dbReference type="ARBA" id="ARBA00010528"/>
    </source>
</evidence>
<evidence type="ECO:0000256" key="6">
    <source>
        <dbReference type="SAM" id="MobiDB-lite"/>
    </source>
</evidence>
<evidence type="ECO:0000313" key="8">
    <source>
        <dbReference type="Proteomes" id="UP000178585"/>
    </source>
</evidence>
<dbReference type="GO" id="GO:0019843">
    <property type="term" value="F:rRNA binding"/>
    <property type="evidence" value="ECO:0007669"/>
    <property type="project" value="UniProtKB-UniRule"/>
</dbReference>
<comment type="caution">
    <text evidence="7">The sequence shown here is derived from an EMBL/GenBank/DDBJ whole genome shotgun (WGS) entry which is preliminary data.</text>
</comment>
<dbReference type="PANTHER" id="PTHR10746">
    <property type="entry name" value="50S RIBOSOMAL PROTEIN L4"/>
    <property type="match status" value="1"/>
</dbReference>
<evidence type="ECO:0000313" key="7">
    <source>
        <dbReference type="EMBL" id="OGC86773.1"/>
    </source>
</evidence>
<keyword evidence="5" id="KW-0694">RNA-binding</keyword>
<dbReference type="InterPro" id="IPR023574">
    <property type="entry name" value="Ribosomal_uL4_dom_sf"/>
</dbReference>
<evidence type="ECO:0000256" key="5">
    <source>
        <dbReference type="HAMAP-Rule" id="MF_01328"/>
    </source>
</evidence>
<evidence type="ECO:0000256" key="2">
    <source>
        <dbReference type="ARBA" id="ARBA00022980"/>
    </source>
</evidence>
<keyword evidence="5" id="KW-0699">rRNA-binding</keyword>
<keyword evidence="2 5" id="KW-0689">Ribosomal protein</keyword>
<reference evidence="7 8" key="1">
    <citation type="journal article" date="2016" name="Nat. Commun.">
        <title>Thousands of microbial genomes shed light on interconnected biogeochemical processes in an aquifer system.</title>
        <authorList>
            <person name="Anantharaman K."/>
            <person name="Brown C.T."/>
            <person name="Hug L.A."/>
            <person name="Sharon I."/>
            <person name="Castelle C.J."/>
            <person name="Probst A.J."/>
            <person name="Thomas B.C."/>
            <person name="Singh A."/>
            <person name="Wilkins M.J."/>
            <person name="Karaoz U."/>
            <person name="Brodie E.L."/>
            <person name="Williams K.H."/>
            <person name="Hubbard S.S."/>
            <person name="Banfield J.F."/>
        </authorList>
    </citation>
    <scope>NUCLEOTIDE SEQUENCE [LARGE SCALE GENOMIC DNA]</scope>
</reference>
<evidence type="ECO:0000256" key="3">
    <source>
        <dbReference type="ARBA" id="ARBA00023274"/>
    </source>
</evidence>
<dbReference type="PANTHER" id="PTHR10746:SF6">
    <property type="entry name" value="LARGE RIBOSOMAL SUBUNIT PROTEIN UL4M"/>
    <property type="match status" value="1"/>
</dbReference>
<dbReference type="GO" id="GO:0005840">
    <property type="term" value="C:ribosome"/>
    <property type="evidence" value="ECO:0007669"/>
    <property type="project" value="UniProtKB-KW"/>
</dbReference>
<dbReference type="SUPFAM" id="SSF52166">
    <property type="entry name" value="Ribosomal protein L4"/>
    <property type="match status" value="1"/>
</dbReference>
<gene>
    <name evidence="5" type="primary">rplD</name>
    <name evidence="7" type="ORF">A2949_00880</name>
</gene>
<dbReference type="GO" id="GO:0006412">
    <property type="term" value="P:translation"/>
    <property type="evidence" value="ECO:0007669"/>
    <property type="project" value="UniProtKB-UniRule"/>
</dbReference>
<dbReference type="Proteomes" id="UP000178585">
    <property type="component" value="Unassembled WGS sequence"/>
</dbReference>
<comment type="function">
    <text evidence="5">One of the primary rRNA binding proteins, this protein initially binds near the 5'-end of the 23S rRNA. It is important during the early stages of 50S assembly. It makes multiple contacts with different domains of the 23S rRNA in the assembled 50S subunit and ribosome.</text>
</comment>
<evidence type="ECO:0000256" key="4">
    <source>
        <dbReference type="ARBA" id="ARBA00035244"/>
    </source>
</evidence>
<feature type="region of interest" description="Disordered" evidence="6">
    <location>
        <begin position="44"/>
        <end position="94"/>
    </location>
</feature>
<comment type="similarity">
    <text evidence="1 5">Belongs to the universal ribosomal protein uL4 family.</text>
</comment>
<feature type="compositionally biased region" description="Basic residues" evidence="6">
    <location>
        <begin position="59"/>
        <end position="76"/>
    </location>
</feature>
<accession>A0A1F4Y0C8</accession>